<dbReference type="PANTHER" id="PTHR19288">
    <property type="entry name" value="4-NITROPHENYLPHOSPHATASE-RELATED"/>
    <property type="match status" value="1"/>
</dbReference>
<dbReference type="InterPro" id="IPR036412">
    <property type="entry name" value="HAD-like_sf"/>
</dbReference>
<dbReference type="InterPro" id="IPR006357">
    <property type="entry name" value="HAD-SF_hydro_IIA"/>
</dbReference>
<sequence length="262" mass="27702">MTRIRGALIDLDGTVYRGGDLLPGSLDGLGALEEADVDVVFLSNNATKRPTDYRRVLAGMGIDVPLSSICNSAAIAADFLAEQHPDAGVYVIGEPALKAELRDADLDVATDPAATDVVLASMHLGFDYAVFQDVLNADRLREPPIYATNPDRTCPVENGEVPDCGPVIGAIEGLLGRTIDRVLGKPSRVTIDVALGRLGFQADECVMIGDRLDTDILMGERAGMHTALVLTGVTDRDDLADADVEPDHILDSLGDIGGVLEP</sequence>
<dbReference type="GO" id="GO:0005737">
    <property type="term" value="C:cytoplasm"/>
    <property type="evidence" value="ECO:0007669"/>
    <property type="project" value="TreeGrafter"/>
</dbReference>
<dbReference type="GO" id="GO:0016791">
    <property type="term" value="F:phosphatase activity"/>
    <property type="evidence" value="ECO:0007669"/>
    <property type="project" value="TreeGrafter"/>
</dbReference>
<evidence type="ECO:0000313" key="1">
    <source>
        <dbReference type="EMBL" id="SNR39259.1"/>
    </source>
</evidence>
<keyword evidence="2" id="KW-1185">Reference proteome</keyword>
<dbReference type="SUPFAM" id="SSF56784">
    <property type="entry name" value="HAD-like"/>
    <property type="match status" value="1"/>
</dbReference>
<dbReference type="OrthoDB" id="25155at2157"/>
<gene>
    <name evidence="1" type="ORF">SAMN06264855_104214</name>
</gene>
<dbReference type="NCBIfam" id="TIGR01460">
    <property type="entry name" value="HAD-SF-IIA"/>
    <property type="match status" value="1"/>
</dbReference>
<dbReference type="AlphaFoldDB" id="A0A238W0M0"/>
<name>A0A238W0M0_HALVU</name>
<dbReference type="Pfam" id="PF13242">
    <property type="entry name" value="Hydrolase_like"/>
    <property type="match status" value="1"/>
</dbReference>
<dbReference type="PANTHER" id="PTHR19288:SF46">
    <property type="entry name" value="HALOACID DEHALOGENASE-LIKE HYDROLASE DOMAIN-CONTAINING PROTEIN 2"/>
    <property type="match status" value="1"/>
</dbReference>
<dbReference type="Proteomes" id="UP000198397">
    <property type="component" value="Unassembled WGS sequence"/>
</dbReference>
<dbReference type="RefSeq" id="WP_218818919.1">
    <property type="nucleotide sequence ID" value="NZ_FZNQ01000004.1"/>
</dbReference>
<proteinExistence type="predicted"/>
<evidence type="ECO:0000313" key="2">
    <source>
        <dbReference type="Proteomes" id="UP000198397"/>
    </source>
</evidence>
<organism evidence="1 2">
    <name type="scientific">Halorubrum vacuolatum</name>
    <name type="common">Natronobacterium vacuolatum</name>
    <dbReference type="NCBI Taxonomy" id="63740"/>
    <lineage>
        <taxon>Archaea</taxon>
        <taxon>Methanobacteriati</taxon>
        <taxon>Methanobacteriota</taxon>
        <taxon>Stenosarchaea group</taxon>
        <taxon>Halobacteria</taxon>
        <taxon>Halobacteriales</taxon>
        <taxon>Haloferacaceae</taxon>
        <taxon>Halorubrum</taxon>
    </lineage>
</organism>
<accession>A0A238W0M0</accession>
<protein>
    <submittedName>
        <fullName evidence="1">Arabinose operon protein AraL</fullName>
    </submittedName>
</protein>
<dbReference type="EMBL" id="FZNQ01000004">
    <property type="protein sequence ID" value="SNR39259.1"/>
    <property type="molecule type" value="Genomic_DNA"/>
</dbReference>
<dbReference type="Gene3D" id="3.40.50.1000">
    <property type="entry name" value="HAD superfamily/HAD-like"/>
    <property type="match status" value="2"/>
</dbReference>
<dbReference type="InterPro" id="IPR023214">
    <property type="entry name" value="HAD_sf"/>
</dbReference>
<reference evidence="1 2" key="1">
    <citation type="submission" date="2017-06" db="EMBL/GenBank/DDBJ databases">
        <authorList>
            <person name="Kim H.J."/>
            <person name="Triplett B.A."/>
        </authorList>
    </citation>
    <scope>NUCLEOTIDE SEQUENCE [LARGE SCALE GENOMIC DNA]</scope>
    <source>
        <strain evidence="1 2">DSM 8800</strain>
    </source>
</reference>
<dbReference type="Pfam" id="PF13344">
    <property type="entry name" value="Hydrolase_6"/>
    <property type="match status" value="1"/>
</dbReference>